<organism evidence="1 2">
    <name type="scientific">Dentipellis fragilis</name>
    <dbReference type="NCBI Taxonomy" id="205917"/>
    <lineage>
        <taxon>Eukaryota</taxon>
        <taxon>Fungi</taxon>
        <taxon>Dikarya</taxon>
        <taxon>Basidiomycota</taxon>
        <taxon>Agaricomycotina</taxon>
        <taxon>Agaricomycetes</taxon>
        <taxon>Russulales</taxon>
        <taxon>Hericiaceae</taxon>
        <taxon>Dentipellis</taxon>
    </lineage>
</organism>
<accession>A0A4Y9XTS6</accession>
<comment type="caution">
    <text evidence="1">The sequence shown here is derived from an EMBL/GenBank/DDBJ whole genome shotgun (WGS) entry which is preliminary data.</text>
</comment>
<evidence type="ECO:0000313" key="1">
    <source>
        <dbReference type="EMBL" id="TFY53455.1"/>
    </source>
</evidence>
<dbReference type="Proteomes" id="UP000298327">
    <property type="component" value="Unassembled WGS sequence"/>
</dbReference>
<keyword evidence="2" id="KW-1185">Reference proteome</keyword>
<dbReference type="AlphaFoldDB" id="A0A4Y9XTS6"/>
<gene>
    <name evidence="1" type="ORF">EVG20_g10106</name>
</gene>
<protein>
    <submittedName>
        <fullName evidence="1">Uncharacterized protein</fullName>
    </submittedName>
</protein>
<name>A0A4Y9XTS6_9AGAM</name>
<evidence type="ECO:0000313" key="2">
    <source>
        <dbReference type="Proteomes" id="UP000298327"/>
    </source>
</evidence>
<reference evidence="1 2" key="1">
    <citation type="submission" date="2019-02" db="EMBL/GenBank/DDBJ databases">
        <title>Genome sequencing of the rare red list fungi Dentipellis fragilis.</title>
        <authorList>
            <person name="Buettner E."/>
            <person name="Kellner H."/>
        </authorList>
    </citation>
    <scope>NUCLEOTIDE SEQUENCE [LARGE SCALE GENOMIC DNA]</scope>
    <source>
        <strain evidence="1 2">DSM 105465</strain>
    </source>
</reference>
<proteinExistence type="predicted"/>
<sequence>MHHALALCCSSYSLWPSIASTGTGRRLRLNDGWLDYEADPQCATTRRKPLTQQLCARATMHGTACIYPRSDKLEDVPVRDYAHSTSVTATRVDTGPTPAAQHWHTNPPALTCRTQLAHCARRTPERPMRDMLAANYNCLESNTDTRVQTGRTAHRTLHTAHHNCLHASSADPTFCCPSDRPGRPPHRP</sequence>
<dbReference type="EMBL" id="SEOQ01001149">
    <property type="protein sequence ID" value="TFY53455.1"/>
    <property type="molecule type" value="Genomic_DNA"/>
</dbReference>